<dbReference type="Proteomes" id="UP000295416">
    <property type="component" value="Unassembled WGS sequence"/>
</dbReference>
<reference evidence="1 2" key="1">
    <citation type="submission" date="2019-03" db="EMBL/GenBank/DDBJ databases">
        <title>Genomic Encyclopedia of Type Strains, Phase IV (KMG-IV): sequencing the most valuable type-strain genomes for metagenomic binning, comparative biology and taxonomic classification.</title>
        <authorList>
            <person name="Goeker M."/>
        </authorList>
    </citation>
    <scope>NUCLEOTIDE SEQUENCE [LARGE SCALE GENOMIC DNA]</scope>
    <source>
        <strain evidence="1 2">DSM 19377</strain>
    </source>
</reference>
<name>A0A4V2SMZ8_9BACL</name>
<dbReference type="AlphaFoldDB" id="A0A4V2SMZ8"/>
<sequence>MADKKKEDIHQCVRCAHVSDDKDKYCTKCGAPLINRCSDEPGLVSKGCKHVNKPTAAFCAKCGEKTLFNKEGLVDPYQPDMPWIRRK</sequence>
<proteinExistence type="predicted"/>
<organism evidence="1 2">
    <name type="scientific">Scopulibacillus darangshiensis</name>
    <dbReference type="NCBI Taxonomy" id="442528"/>
    <lineage>
        <taxon>Bacteria</taxon>
        <taxon>Bacillati</taxon>
        <taxon>Bacillota</taxon>
        <taxon>Bacilli</taxon>
        <taxon>Bacillales</taxon>
        <taxon>Sporolactobacillaceae</taxon>
        <taxon>Scopulibacillus</taxon>
    </lineage>
</organism>
<gene>
    <name evidence="1" type="ORF">EV207_11136</name>
</gene>
<accession>A0A4V2SMZ8</accession>
<keyword evidence="2" id="KW-1185">Reference proteome</keyword>
<dbReference type="EMBL" id="SLXK01000011">
    <property type="protein sequence ID" value="TCP29236.1"/>
    <property type="molecule type" value="Genomic_DNA"/>
</dbReference>
<evidence type="ECO:0000313" key="2">
    <source>
        <dbReference type="Proteomes" id="UP000295416"/>
    </source>
</evidence>
<protein>
    <submittedName>
        <fullName evidence="1">Uncharacterized protein</fullName>
    </submittedName>
</protein>
<dbReference type="RefSeq" id="WP_132745893.1">
    <property type="nucleotide sequence ID" value="NZ_SLXK01000011.1"/>
</dbReference>
<comment type="caution">
    <text evidence="1">The sequence shown here is derived from an EMBL/GenBank/DDBJ whole genome shotgun (WGS) entry which is preliminary data.</text>
</comment>
<evidence type="ECO:0000313" key="1">
    <source>
        <dbReference type="EMBL" id="TCP29236.1"/>
    </source>
</evidence>
<dbReference type="OrthoDB" id="2622809at2"/>